<dbReference type="RefSeq" id="WP_220204233.1">
    <property type="nucleotide sequence ID" value="NZ_BNJK01000001.1"/>
</dbReference>
<dbReference type="PANTHER" id="PTHR36558:SF1">
    <property type="entry name" value="RESTRICTION ENDONUCLEASE DOMAIN-CONTAINING PROTEIN-RELATED"/>
    <property type="match status" value="1"/>
</dbReference>
<dbReference type="CDD" id="cd06260">
    <property type="entry name" value="DUF820-like"/>
    <property type="match status" value="1"/>
</dbReference>
<keyword evidence="3" id="KW-1185">Reference proteome</keyword>
<dbReference type="Pfam" id="PF05685">
    <property type="entry name" value="Uma2"/>
    <property type="match status" value="1"/>
</dbReference>
<evidence type="ECO:0000259" key="1">
    <source>
        <dbReference type="Pfam" id="PF05685"/>
    </source>
</evidence>
<dbReference type="InterPro" id="IPR008538">
    <property type="entry name" value="Uma2"/>
</dbReference>
<dbReference type="PANTHER" id="PTHR36558">
    <property type="entry name" value="GLR1098 PROTEIN"/>
    <property type="match status" value="1"/>
</dbReference>
<sequence>MVNYPQHTIPQTGDRMTVQDYFKLDYTIPNEKYEYQDGMIRLMSGGSGEHDQIAYNVRAALDLNFRSGPCFMRGSDMRVQVAENTYFYPDVMVSCDVADRRRGIKVIQSPRIVVEVLSPSTERVDRTAKLRAYQQCPSIQEIVLIDQFAPHVEVYRRDEEIETEWSRSVYEDGEEVALQSIDVFLTMDEIYHDIDFNEPLVEE</sequence>
<reference evidence="2" key="1">
    <citation type="submission" date="2020-10" db="EMBL/GenBank/DDBJ databases">
        <title>Taxonomic study of unclassified bacteria belonging to the class Ktedonobacteria.</title>
        <authorList>
            <person name="Yabe S."/>
            <person name="Wang C.M."/>
            <person name="Zheng Y."/>
            <person name="Sakai Y."/>
            <person name="Cavaletti L."/>
            <person name="Monciardini P."/>
            <person name="Donadio S."/>
        </authorList>
    </citation>
    <scope>NUCLEOTIDE SEQUENCE</scope>
    <source>
        <strain evidence="2">ID150040</strain>
    </source>
</reference>
<organism evidence="2 3">
    <name type="scientific">Reticulibacter mediterranei</name>
    <dbReference type="NCBI Taxonomy" id="2778369"/>
    <lineage>
        <taxon>Bacteria</taxon>
        <taxon>Bacillati</taxon>
        <taxon>Chloroflexota</taxon>
        <taxon>Ktedonobacteria</taxon>
        <taxon>Ktedonobacterales</taxon>
        <taxon>Reticulibacteraceae</taxon>
        <taxon>Reticulibacter</taxon>
    </lineage>
</organism>
<dbReference type="InterPro" id="IPR012296">
    <property type="entry name" value="Nuclease_put_TT1808"/>
</dbReference>
<gene>
    <name evidence="2" type="ORF">KSF_034990</name>
</gene>
<evidence type="ECO:0000313" key="3">
    <source>
        <dbReference type="Proteomes" id="UP000597444"/>
    </source>
</evidence>
<dbReference type="InterPro" id="IPR011335">
    <property type="entry name" value="Restrct_endonuc-II-like"/>
</dbReference>
<evidence type="ECO:0000313" key="2">
    <source>
        <dbReference type="EMBL" id="GHO93451.1"/>
    </source>
</evidence>
<comment type="caution">
    <text evidence="2">The sequence shown here is derived from an EMBL/GenBank/DDBJ whole genome shotgun (WGS) entry which is preliminary data.</text>
</comment>
<protein>
    <recommendedName>
        <fullName evidence="1">Putative restriction endonuclease domain-containing protein</fullName>
    </recommendedName>
</protein>
<proteinExistence type="predicted"/>
<accession>A0A8J3INB1</accession>
<name>A0A8J3INB1_9CHLR</name>
<dbReference type="Proteomes" id="UP000597444">
    <property type="component" value="Unassembled WGS sequence"/>
</dbReference>
<feature type="domain" description="Putative restriction endonuclease" evidence="1">
    <location>
        <begin position="19"/>
        <end position="178"/>
    </location>
</feature>
<dbReference type="SUPFAM" id="SSF52980">
    <property type="entry name" value="Restriction endonuclease-like"/>
    <property type="match status" value="1"/>
</dbReference>
<dbReference type="EMBL" id="BNJK01000001">
    <property type="protein sequence ID" value="GHO93451.1"/>
    <property type="molecule type" value="Genomic_DNA"/>
</dbReference>
<dbReference type="Gene3D" id="3.90.1570.10">
    <property type="entry name" value="tt1808, chain A"/>
    <property type="match status" value="1"/>
</dbReference>
<dbReference type="AlphaFoldDB" id="A0A8J3INB1"/>